<organism evidence="1">
    <name type="scientific">Lepeophtheirus salmonis</name>
    <name type="common">Salmon louse</name>
    <name type="synonym">Caligus salmonis</name>
    <dbReference type="NCBI Taxonomy" id="72036"/>
    <lineage>
        <taxon>Eukaryota</taxon>
        <taxon>Metazoa</taxon>
        <taxon>Ecdysozoa</taxon>
        <taxon>Arthropoda</taxon>
        <taxon>Crustacea</taxon>
        <taxon>Multicrustacea</taxon>
        <taxon>Hexanauplia</taxon>
        <taxon>Copepoda</taxon>
        <taxon>Siphonostomatoida</taxon>
        <taxon>Caligidae</taxon>
        <taxon>Lepeophtheirus</taxon>
    </lineage>
</organism>
<name>A0A0K2UJ67_LEPSM</name>
<accession>A0A0K2UJ67</accession>
<dbReference type="EMBL" id="HACA01020611">
    <property type="protein sequence ID" value="CDW37972.1"/>
    <property type="molecule type" value="Transcribed_RNA"/>
</dbReference>
<protein>
    <submittedName>
        <fullName evidence="1">Uncharacterized protein</fullName>
    </submittedName>
</protein>
<proteinExistence type="predicted"/>
<evidence type="ECO:0000313" key="1">
    <source>
        <dbReference type="EMBL" id="CDW37972.1"/>
    </source>
</evidence>
<dbReference type="AlphaFoldDB" id="A0A0K2UJ67"/>
<sequence length="36" mass="4370">MYNCSIKTLHHQIRSYINEIDMSERRFIYPNAPKSI</sequence>
<reference evidence="1" key="1">
    <citation type="submission" date="2014-05" db="EMBL/GenBank/DDBJ databases">
        <authorList>
            <person name="Chronopoulou M."/>
        </authorList>
    </citation>
    <scope>NUCLEOTIDE SEQUENCE</scope>
    <source>
        <tissue evidence="1">Whole organism</tissue>
    </source>
</reference>